<proteinExistence type="predicted"/>
<organism evidence="1 2">
    <name type="scientific">Wickerhamomyces ciferrii (strain ATCC 14091 / BCRC 22168 / CBS 111 / JCM 3599 / NBRC 0793 / NRRL Y-1031 F-60-10)</name>
    <name type="common">Yeast</name>
    <name type="synonym">Pichia ciferrii</name>
    <dbReference type="NCBI Taxonomy" id="1206466"/>
    <lineage>
        <taxon>Eukaryota</taxon>
        <taxon>Fungi</taxon>
        <taxon>Dikarya</taxon>
        <taxon>Ascomycota</taxon>
        <taxon>Saccharomycotina</taxon>
        <taxon>Saccharomycetes</taxon>
        <taxon>Phaffomycetales</taxon>
        <taxon>Wickerhamomycetaceae</taxon>
        <taxon>Wickerhamomyces</taxon>
    </lineage>
</organism>
<dbReference type="EMBL" id="CAIF01000076">
    <property type="protein sequence ID" value="CCH43346.1"/>
    <property type="molecule type" value="Genomic_DNA"/>
</dbReference>
<dbReference type="HOGENOM" id="CLU_1571831_0_0_1"/>
<dbReference type="AlphaFoldDB" id="K0KK87"/>
<keyword evidence="2" id="KW-1185">Reference proteome</keyword>
<evidence type="ECO:0000313" key="2">
    <source>
        <dbReference type="Proteomes" id="UP000009328"/>
    </source>
</evidence>
<protein>
    <submittedName>
        <fullName evidence="1">Uncharacterized protein</fullName>
    </submittedName>
</protein>
<name>K0KK87_WICCF</name>
<gene>
    <name evidence="1" type="ORF">BN7_2894</name>
</gene>
<comment type="caution">
    <text evidence="1">The sequence shown here is derived from an EMBL/GenBank/DDBJ whole genome shotgun (WGS) entry which is preliminary data.</text>
</comment>
<dbReference type="InParanoid" id="K0KK87"/>
<sequence length="170" mass="19989">MALSHYNSPINNSFLIKCEFNGDIKQLLMDLIDQIPIIHQNNYPNSNLNNCLIIISTRHQSIDDYLLLNSEFYKVSQSIHFPYKYQLTPLQTSPKHIMIRLFQNNKSLVRLIQNYKSINNDNITSMELIELVLKLIQVYNVDVDEHDVMELLQSYSNIRELVKEMIDDSQ</sequence>
<evidence type="ECO:0000313" key="1">
    <source>
        <dbReference type="EMBL" id="CCH43346.1"/>
    </source>
</evidence>
<accession>K0KK87</accession>
<reference evidence="1 2" key="1">
    <citation type="journal article" date="2012" name="Eukaryot. Cell">
        <title>Draft genome sequence of Wickerhamomyces ciferrii NRRL Y-1031 F-60-10.</title>
        <authorList>
            <person name="Schneider J."/>
            <person name="Andrea H."/>
            <person name="Blom J."/>
            <person name="Jaenicke S."/>
            <person name="Ruckert C."/>
            <person name="Schorsch C."/>
            <person name="Szczepanowski R."/>
            <person name="Farwick M."/>
            <person name="Goesmann A."/>
            <person name="Puhler A."/>
            <person name="Schaffer S."/>
            <person name="Tauch A."/>
            <person name="Kohler T."/>
            <person name="Brinkrolf K."/>
        </authorList>
    </citation>
    <scope>NUCLEOTIDE SEQUENCE [LARGE SCALE GENOMIC DNA]</scope>
    <source>
        <strain evidence="2">ATCC 14091 / BCRC 22168 / CBS 111 / JCM 3599 / NBRC 0793 / NRRL Y-1031 F-60-10</strain>
    </source>
</reference>
<dbReference type="Proteomes" id="UP000009328">
    <property type="component" value="Unassembled WGS sequence"/>
</dbReference>